<dbReference type="Pfam" id="PF21082">
    <property type="entry name" value="MS_channel_3rd"/>
    <property type="match status" value="1"/>
</dbReference>
<feature type="domain" description="Moderate conductance mechanosensitive channel YbiO-like transmembrane helix 1" evidence="13">
    <location>
        <begin position="364"/>
        <end position="442"/>
    </location>
</feature>
<evidence type="ECO:0000256" key="4">
    <source>
        <dbReference type="ARBA" id="ARBA00022692"/>
    </source>
</evidence>
<feature type="transmembrane region" description="Helical" evidence="8">
    <location>
        <begin position="407"/>
        <end position="431"/>
    </location>
</feature>
<evidence type="ECO:0000256" key="1">
    <source>
        <dbReference type="ARBA" id="ARBA00004651"/>
    </source>
</evidence>
<dbReference type="SUPFAM" id="SSF82689">
    <property type="entry name" value="Mechanosensitive channel protein MscS (YggB), C-terminal domain"/>
    <property type="match status" value="1"/>
</dbReference>
<dbReference type="Pfam" id="PF25392">
    <property type="entry name" value="MS_channel_TM1"/>
    <property type="match status" value="1"/>
</dbReference>
<feature type="transmembrane region" description="Helical" evidence="8">
    <location>
        <begin position="451"/>
        <end position="476"/>
    </location>
</feature>
<dbReference type="OrthoDB" id="6500477at2"/>
<feature type="signal peptide" evidence="9">
    <location>
        <begin position="1"/>
        <end position="23"/>
    </location>
</feature>
<evidence type="ECO:0000256" key="9">
    <source>
        <dbReference type="SAM" id="SignalP"/>
    </source>
</evidence>
<keyword evidence="3" id="KW-1003">Cell membrane</keyword>
<keyword evidence="6 8" id="KW-0472">Membrane</keyword>
<feature type="transmembrane region" description="Helical" evidence="8">
    <location>
        <begin position="335"/>
        <end position="352"/>
    </location>
</feature>
<feature type="domain" description="Mechanosensitive ion channel MscS C-terminal" evidence="11">
    <location>
        <begin position="617"/>
        <end position="702"/>
    </location>
</feature>
<dbReference type="EMBL" id="SMRS01000003">
    <property type="protein sequence ID" value="KAA0875259.1"/>
    <property type="molecule type" value="Genomic_DNA"/>
</dbReference>
<dbReference type="AlphaFoldDB" id="A0A5A9W5A7"/>
<dbReference type="InterPro" id="IPR011014">
    <property type="entry name" value="MscS_channel_TM-2"/>
</dbReference>
<feature type="region of interest" description="Disordered" evidence="7">
    <location>
        <begin position="730"/>
        <end position="759"/>
    </location>
</feature>
<feature type="domain" description="Mechanosensitive ion channel MscS" evidence="10">
    <location>
        <begin position="544"/>
        <end position="608"/>
    </location>
</feature>
<dbReference type="GO" id="GO:0005886">
    <property type="term" value="C:plasma membrane"/>
    <property type="evidence" value="ECO:0007669"/>
    <property type="project" value="UniProtKB-SubCell"/>
</dbReference>
<dbReference type="InterPro" id="IPR057485">
    <property type="entry name" value="YbiO-like_TM1"/>
</dbReference>
<evidence type="ECO:0000259" key="11">
    <source>
        <dbReference type="Pfam" id="PF21082"/>
    </source>
</evidence>
<organism evidence="14 15">
    <name type="scientific">Nitrincola tapanii</name>
    <dbReference type="NCBI Taxonomy" id="1708751"/>
    <lineage>
        <taxon>Bacteria</taxon>
        <taxon>Pseudomonadati</taxon>
        <taxon>Pseudomonadota</taxon>
        <taxon>Gammaproteobacteria</taxon>
        <taxon>Oceanospirillales</taxon>
        <taxon>Oceanospirillaceae</taxon>
        <taxon>Nitrincola</taxon>
    </lineage>
</organism>
<feature type="transmembrane region" description="Helical" evidence="8">
    <location>
        <begin position="279"/>
        <end position="301"/>
    </location>
</feature>
<evidence type="ECO:0000259" key="10">
    <source>
        <dbReference type="Pfam" id="PF00924"/>
    </source>
</evidence>
<evidence type="ECO:0000256" key="7">
    <source>
        <dbReference type="SAM" id="MobiDB-lite"/>
    </source>
</evidence>
<dbReference type="InterPro" id="IPR006685">
    <property type="entry name" value="MscS_channel_2nd"/>
</dbReference>
<feature type="transmembrane region" description="Helical" evidence="8">
    <location>
        <begin position="524"/>
        <end position="546"/>
    </location>
</feature>
<dbReference type="Pfam" id="PF21088">
    <property type="entry name" value="MS_channel_1st"/>
    <property type="match status" value="1"/>
</dbReference>
<comment type="subcellular location">
    <subcellularLocation>
        <location evidence="1">Cell membrane</location>
        <topology evidence="1">Multi-pass membrane protein</topology>
    </subcellularLocation>
</comment>
<dbReference type="Proteomes" id="UP000325302">
    <property type="component" value="Unassembled WGS sequence"/>
</dbReference>
<dbReference type="InterPro" id="IPR049142">
    <property type="entry name" value="MS_channel_1st"/>
</dbReference>
<comment type="caution">
    <text evidence="14">The sequence shown here is derived from an EMBL/GenBank/DDBJ whole genome shotgun (WGS) entry which is preliminary data.</text>
</comment>
<evidence type="ECO:0000256" key="3">
    <source>
        <dbReference type="ARBA" id="ARBA00022475"/>
    </source>
</evidence>
<feature type="transmembrane region" description="Helical" evidence="8">
    <location>
        <begin position="250"/>
        <end position="273"/>
    </location>
</feature>
<dbReference type="InterPro" id="IPR049278">
    <property type="entry name" value="MS_channel_C"/>
</dbReference>
<evidence type="ECO:0000259" key="13">
    <source>
        <dbReference type="Pfam" id="PF25392"/>
    </source>
</evidence>
<keyword evidence="5 8" id="KW-1133">Transmembrane helix</keyword>
<sequence>MFSLLLRSLCGFVILVLALSAWASPSDPEPEDASLQQSYSSLADLLENEETRQRLIGELRGMASPSLEADTMPPSTQISLARQIADQTQTIAEELVTQIMSGIEAVGSLFNAESELLWSSIGTVFLHLAYVVVATLVAFYLLRRLITPLFRTLSLWAENTQSPAALLIRLAAVVLAALVDLVVIGLAWVVGYGVALLLVGELGEMEATQSLFLNAFLLIEVFKAIIRTLFSSRFEGLRLLPMCAETAAYWNAWLARLSGFIGYGMLLVVPLINFHLSTALGRFASLFIMLVAFAYALTIILQNKLRVSEQIRSQAQDEDNFAFTRVMTTMLARSWHFIAIAYFAGLVIVTVIRPEDALPIMLQASLQTLAAFAGGLFVSALLTQIISRRIHIPEETRLRFPALEDRLNAFIPTSLKIIRLFIMLTVLAIILDAWSLFNLKNWLSSESGAGLLGTLLSVAMILLVAKLLWIAFASWVEHRLNPNTGLGEPSAREKTLLTLLRNAVLISLSVITVMITLAEIGINIGPLIAGAGVVGLAIGFGAQTLVKDVITGVFIQLENAIHTGDVVTADGITGTAEHLTVRSLGLRDRFGTYHLIPFSSITRVSNYMRGFGYHVGDYGVAYREDTDQVIVHLRAAFDELMTDEEQSANILGELEVQGVTELADSAVNVRVRIKTLPGSQWSVGRAYNRLVKRHLDAAGIEIPFPHMTLYFGQDKDGSAPPAPINIVSLPERRRANGSVMDAERAKTNAQVGQDFSEPD</sequence>
<dbReference type="Pfam" id="PF00924">
    <property type="entry name" value="MS_channel_2nd"/>
    <property type="match status" value="1"/>
</dbReference>
<dbReference type="SUPFAM" id="SSF50182">
    <property type="entry name" value="Sm-like ribonucleoproteins"/>
    <property type="match status" value="1"/>
</dbReference>
<accession>A0A5A9W5A7</accession>
<dbReference type="InterPro" id="IPR023408">
    <property type="entry name" value="MscS_beta-dom_sf"/>
</dbReference>
<evidence type="ECO:0000256" key="6">
    <source>
        <dbReference type="ARBA" id="ARBA00023136"/>
    </source>
</evidence>
<dbReference type="SUPFAM" id="SSF82861">
    <property type="entry name" value="Mechanosensitive channel protein MscS (YggB), transmembrane region"/>
    <property type="match status" value="1"/>
</dbReference>
<feature type="transmembrane region" description="Helical" evidence="8">
    <location>
        <begin position="364"/>
        <end position="386"/>
    </location>
</feature>
<proteinExistence type="inferred from homology"/>
<dbReference type="GO" id="GO:0008381">
    <property type="term" value="F:mechanosensitive monoatomic ion channel activity"/>
    <property type="evidence" value="ECO:0007669"/>
    <property type="project" value="InterPro"/>
</dbReference>
<feature type="transmembrane region" description="Helical" evidence="8">
    <location>
        <begin position="163"/>
        <end position="191"/>
    </location>
</feature>
<comment type="similarity">
    <text evidence="2">Belongs to the MscS (TC 1.A.23) family.</text>
</comment>
<evidence type="ECO:0000313" key="14">
    <source>
        <dbReference type="EMBL" id="KAA0875259.1"/>
    </source>
</evidence>
<evidence type="ECO:0000256" key="5">
    <source>
        <dbReference type="ARBA" id="ARBA00022989"/>
    </source>
</evidence>
<evidence type="ECO:0000313" key="15">
    <source>
        <dbReference type="Proteomes" id="UP000325302"/>
    </source>
</evidence>
<evidence type="ECO:0000256" key="2">
    <source>
        <dbReference type="ARBA" id="ARBA00008017"/>
    </source>
</evidence>
<name>A0A5A9W5A7_9GAMM</name>
<dbReference type="Gene3D" id="1.10.287.1260">
    <property type="match status" value="1"/>
</dbReference>
<evidence type="ECO:0000256" key="8">
    <source>
        <dbReference type="SAM" id="Phobius"/>
    </source>
</evidence>
<feature type="chain" id="PRO_5022844041" evidence="9">
    <location>
        <begin position="24"/>
        <end position="759"/>
    </location>
</feature>
<dbReference type="Gene3D" id="3.30.70.100">
    <property type="match status" value="1"/>
</dbReference>
<dbReference type="PANTHER" id="PTHR30460:SF0">
    <property type="entry name" value="MODERATE CONDUCTANCE MECHANOSENSITIVE CHANNEL YBIO"/>
    <property type="match status" value="1"/>
</dbReference>
<dbReference type="InterPro" id="IPR010920">
    <property type="entry name" value="LSM_dom_sf"/>
</dbReference>
<evidence type="ECO:0000259" key="12">
    <source>
        <dbReference type="Pfam" id="PF21088"/>
    </source>
</evidence>
<feature type="transmembrane region" description="Helical" evidence="8">
    <location>
        <begin position="116"/>
        <end position="142"/>
    </location>
</feature>
<feature type="domain" description="Mechanosensitive ion channel transmembrane helices 2/3" evidence="12">
    <location>
        <begin position="503"/>
        <end position="543"/>
    </location>
</feature>
<dbReference type="Gene3D" id="2.30.30.60">
    <property type="match status" value="1"/>
</dbReference>
<keyword evidence="15" id="KW-1185">Reference proteome</keyword>
<keyword evidence="9" id="KW-0732">Signal</keyword>
<feature type="transmembrane region" description="Helical" evidence="8">
    <location>
        <begin position="211"/>
        <end position="230"/>
    </location>
</feature>
<keyword evidence="4 8" id="KW-0812">Transmembrane</keyword>
<dbReference type="PANTHER" id="PTHR30460">
    <property type="entry name" value="MODERATE CONDUCTANCE MECHANOSENSITIVE CHANNEL YBIO"/>
    <property type="match status" value="1"/>
</dbReference>
<reference evidence="14 15" key="1">
    <citation type="submission" date="2019-03" db="EMBL/GenBank/DDBJ databases">
        <title>Nitrincola sp. nov. isolated from an Indian soda lake.</title>
        <authorList>
            <person name="Joshi A."/>
            <person name="Thite S.V."/>
            <person name="Joseph N."/>
            <person name="Dhotre D."/>
            <person name="Moorthy M."/>
            <person name="Shouche Y.S."/>
        </authorList>
    </citation>
    <scope>NUCLEOTIDE SEQUENCE [LARGE SCALE GENOMIC DNA]</scope>
    <source>
        <strain evidence="14 15">MEB193</strain>
    </source>
</reference>
<dbReference type="RefSeq" id="WP_149390267.1">
    <property type="nucleotide sequence ID" value="NZ_SMRS01000003.1"/>
</dbReference>
<protein>
    <submittedName>
        <fullName evidence="14">Mechanosensitive ion channel</fullName>
    </submittedName>
</protein>
<feature type="transmembrane region" description="Helical" evidence="8">
    <location>
        <begin position="496"/>
        <end position="518"/>
    </location>
</feature>
<dbReference type="InterPro" id="IPR045276">
    <property type="entry name" value="YbiO_bact"/>
</dbReference>
<dbReference type="InterPro" id="IPR011066">
    <property type="entry name" value="MscS_channel_C_sf"/>
</dbReference>
<gene>
    <name evidence="14" type="ORF">E1H14_04475</name>
</gene>